<dbReference type="Proteomes" id="UP000235388">
    <property type="component" value="Unassembled WGS sequence"/>
</dbReference>
<evidence type="ECO:0000256" key="1">
    <source>
        <dbReference type="SAM" id="MobiDB-lite"/>
    </source>
</evidence>
<comment type="caution">
    <text evidence="2">The sequence shown here is derived from an EMBL/GenBank/DDBJ whole genome shotgun (WGS) entry which is preliminary data.</text>
</comment>
<name>A0A2N5VY41_9BASI</name>
<gene>
    <name evidence="2" type="ORF">PCANC_05931</name>
</gene>
<evidence type="ECO:0000313" key="3">
    <source>
        <dbReference type="Proteomes" id="UP000235388"/>
    </source>
</evidence>
<evidence type="ECO:0000313" key="2">
    <source>
        <dbReference type="EMBL" id="PLW54907.1"/>
    </source>
</evidence>
<dbReference type="EMBL" id="PGCJ01000039">
    <property type="protein sequence ID" value="PLW54907.1"/>
    <property type="molecule type" value="Genomic_DNA"/>
</dbReference>
<dbReference type="AlphaFoldDB" id="A0A2N5VY41"/>
<accession>A0A2N5VY41</accession>
<feature type="region of interest" description="Disordered" evidence="1">
    <location>
        <begin position="1"/>
        <end position="21"/>
    </location>
</feature>
<reference evidence="2 3" key="1">
    <citation type="submission" date="2017-11" db="EMBL/GenBank/DDBJ databases">
        <title>De novo assembly and phasing of dikaryotic genomes from two isolates of Puccinia coronata f. sp. avenae, the causal agent of oat crown rust.</title>
        <authorList>
            <person name="Miller M.E."/>
            <person name="Zhang Y."/>
            <person name="Omidvar V."/>
            <person name="Sperschneider J."/>
            <person name="Schwessinger B."/>
            <person name="Raley C."/>
            <person name="Palmer J.M."/>
            <person name="Garnica D."/>
            <person name="Upadhyaya N."/>
            <person name="Rathjen J."/>
            <person name="Taylor J.M."/>
            <person name="Park R.F."/>
            <person name="Dodds P.N."/>
            <person name="Hirsch C.D."/>
            <person name="Kianian S.F."/>
            <person name="Figueroa M."/>
        </authorList>
    </citation>
    <scope>NUCLEOTIDE SEQUENCE [LARGE SCALE GENOMIC DNA]</scope>
    <source>
        <strain evidence="2">12NC29</strain>
    </source>
</reference>
<protein>
    <submittedName>
        <fullName evidence="2">Uncharacterized protein</fullName>
    </submittedName>
</protein>
<sequence length="109" mass="11935">MELERTPDTTIATDEGGGEVVPEVIVEDTANTSHSSWPRLNKNQGDRPAFDVTAASSEASVTTWAQRERSRLRRARAISTFVNTVPAELLGRLWIPSSVPLSLGRCMLV</sequence>
<keyword evidence="3" id="KW-1185">Reference proteome</keyword>
<proteinExistence type="predicted"/>
<organism evidence="2 3">
    <name type="scientific">Puccinia coronata f. sp. avenae</name>
    <dbReference type="NCBI Taxonomy" id="200324"/>
    <lineage>
        <taxon>Eukaryota</taxon>
        <taxon>Fungi</taxon>
        <taxon>Dikarya</taxon>
        <taxon>Basidiomycota</taxon>
        <taxon>Pucciniomycotina</taxon>
        <taxon>Pucciniomycetes</taxon>
        <taxon>Pucciniales</taxon>
        <taxon>Pucciniaceae</taxon>
        <taxon>Puccinia</taxon>
    </lineage>
</organism>